<dbReference type="AlphaFoldDB" id="A0A1A8WBH1"/>
<accession>A0A1A8WBH1</accession>
<reference evidence="2" key="1">
    <citation type="submission" date="2016-05" db="EMBL/GenBank/DDBJ databases">
        <authorList>
            <person name="Naeem Raeece"/>
        </authorList>
    </citation>
    <scope>NUCLEOTIDE SEQUENCE [LARGE SCALE GENOMIC DNA]</scope>
</reference>
<gene>
    <name evidence="1" type="ORF">POVCU2_0049130</name>
</gene>
<dbReference type="EMBL" id="FLQU01000638">
    <property type="protein sequence ID" value="SBS88550.1"/>
    <property type="molecule type" value="Genomic_DNA"/>
</dbReference>
<organism evidence="1 2">
    <name type="scientific">Plasmodium ovale curtisi</name>
    <dbReference type="NCBI Taxonomy" id="864141"/>
    <lineage>
        <taxon>Eukaryota</taxon>
        <taxon>Sar</taxon>
        <taxon>Alveolata</taxon>
        <taxon>Apicomplexa</taxon>
        <taxon>Aconoidasida</taxon>
        <taxon>Haemosporida</taxon>
        <taxon>Plasmodiidae</taxon>
        <taxon>Plasmodium</taxon>
        <taxon>Plasmodium (Plasmodium)</taxon>
    </lineage>
</organism>
<protein>
    <submittedName>
        <fullName evidence="1">Uncharacterized protein</fullName>
    </submittedName>
</protein>
<evidence type="ECO:0000313" key="1">
    <source>
        <dbReference type="EMBL" id="SBS88550.1"/>
    </source>
</evidence>
<evidence type="ECO:0000313" key="2">
    <source>
        <dbReference type="Proteomes" id="UP000078560"/>
    </source>
</evidence>
<dbReference type="Proteomes" id="UP000078560">
    <property type="component" value="Unassembled WGS sequence"/>
</dbReference>
<name>A0A1A8WBH1_PLAOA</name>
<sequence length="66" mass="7988">MIACNRNFSGELGERPMVYFHLIGLKRRKPRKNEKEKKKEKAWSLEENEYNRKQTNKSEHLFCSKC</sequence>
<proteinExistence type="predicted"/>